<gene>
    <name evidence="2" type="ORF">KEM09_12405</name>
</gene>
<protein>
    <submittedName>
        <fullName evidence="2">Uncharacterized protein</fullName>
    </submittedName>
</protein>
<evidence type="ECO:0000313" key="3">
    <source>
        <dbReference type="Proteomes" id="UP000721861"/>
    </source>
</evidence>
<dbReference type="RefSeq" id="WP_212228717.1">
    <property type="nucleotide sequence ID" value="NZ_JAGUCN010000013.1"/>
</dbReference>
<feature type="transmembrane region" description="Helical" evidence="1">
    <location>
        <begin position="165"/>
        <end position="183"/>
    </location>
</feature>
<feature type="transmembrane region" description="Helical" evidence="1">
    <location>
        <begin position="23"/>
        <end position="49"/>
    </location>
</feature>
<accession>A0ABS5KB63</accession>
<keyword evidence="3" id="KW-1185">Reference proteome</keyword>
<feature type="transmembrane region" description="Helical" evidence="1">
    <location>
        <begin position="74"/>
        <end position="95"/>
    </location>
</feature>
<evidence type="ECO:0000313" key="2">
    <source>
        <dbReference type="EMBL" id="MBS2212211.1"/>
    </source>
</evidence>
<organism evidence="2 3">
    <name type="scientific">Carboxylicivirga mesophila</name>
    <dbReference type="NCBI Taxonomy" id="1166478"/>
    <lineage>
        <taxon>Bacteria</taxon>
        <taxon>Pseudomonadati</taxon>
        <taxon>Bacteroidota</taxon>
        <taxon>Bacteroidia</taxon>
        <taxon>Marinilabiliales</taxon>
        <taxon>Marinilabiliaceae</taxon>
        <taxon>Carboxylicivirga</taxon>
    </lineage>
</organism>
<proteinExistence type="predicted"/>
<name>A0ABS5KB63_9BACT</name>
<evidence type="ECO:0000256" key="1">
    <source>
        <dbReference type="SAM" id="Phobius"/>
    </source>
</evidence>
<sequence length="212" mass="23519">MNTQEHLNQLTEIKSLMERSSRCLSLSGLSGVAAGSVAILCGSYAWWYIGNGTFASPVTVTNHFLALPVNSQTFLHLLMVAAFTLVFAIGSAFFFTWQNSQKKGLKIWDASTKNFLINLFLPLIAGGLFSLALIYHGELYLLASATLVFYGLALLNASRYTHKEIRYLGISEIILGLVSMYFIGYGILFWLVGFGLLHIVYGLLMYAKHEKV</sequence>
<comment type="caution">
    <text evidence="2">The sequence shown here is derived from an EMBL/GenBank/DDBJ whole genome shotgun (WGS) entry which is preliminary data.</text>
</comment>
<feature type="transmembrane region" description="Helical" evidence="1">
    <location>
        <begin position="189"/>
        <end position="207"/>
    </location>
</feature>
<feature type="transmembrane region" description="Helical" evidence="1">
    <location>
        <begin position="115"/>
        <end position="134"/>
    </location>
</feature>
<keyword evidence="1" id="KW-1133">Transmembrane helix</keyword>
<keyword evidence="1" id="KW-0812">Transmembrane</keyword>
<reference evidence="2 3" key="1">
    <citation type="journal article" date="2014" name="Int. J. Syst. Evol. Microbiol.">
        <title>Carboxylicivirga gen. nov. in the family Marinilabiliaceae with two novel species, Carboxylicivirga mesophila sp. nov. and Carboxylicivirga taeanensis sp. nov., and reclassification of Cytophaga fermentans as Saccharicrinis fermentans gen. nov., comb. nov.</title>
        <authorList>
            <person name="Yang S.H."/>
            <person name="Seo H.S."/>
            <person name="Woo J.H."/>
            <person name="Oh H.M."/>
            <person name="Jang H."/>
            <person name="Lee J.H."/>
            <person name="Kim S.J."/>
            <person name="Kwon K.K."/>
        </authorList>
    </citation>
    <scope>NUCLEOTIDE SEQUENCE [LARGE SCALE GENOMIC DNA]</scope>
    <source>
        <strain evidence="2 3">JCM 18290</strain>
    </source>
</reference>
<dbReference type="EMBL" id="JAGUCN010000013">
    <property type="protein sequence ID" value="MBS2212211.1"/>
    <property type="molecule type" value="Genomic_DNA"/>
</dbReference>
<keyword evidence="1" id="KW-0472">Membrane</keyword>
<dbReference type="Proteomes" id="UP000721861">
    <property type="component" value="Unassembled WGS sequence"/>
</dbReference>
<feature type="transmembrane region" description="Helical" evidence="1">
    <location>
        <begin position="140"/>
        <end position="158"/>
    </location>
</feature>